<dbReference type="GO" id="GO:0030131">
    <property type="term" value="C:clathrin adaptor complex"/>
    <property type="evidence" value="ECO:0007669"/>
    <property type="project" value="UniProtKB-UniRule"/>
</dbReference>
<dbReference type="EMBL" id="JAVFKY010000004">
    <property type="protein sequence ID" value="KAK5578152.1"/>
    <property type="molecule type" value="Genomic_DNA"/>
</dbReference>
<feature type="domain" description="MHD" evidence="6">
    <location>
        <begin position="217"/>
        <end position="510"/>
    </location>
</feature>
<dbReference type="GO" id="GO:0012505">
    <property type="term" value="C:endomembrane system"/>
    <property type="evidence" value="ECO:0007669"/>
    <property type="project" value="UniProtKB-SubCell"/>
</dbReference>
<name>A0AAN7YW61_9MYCE</name>
<evidence type="ECO:0000259" key="6">
    <source>
        <dbReference type="PROSITE" id="PS51072"/>
    </source>
</evidence>
<dbReference type="Pfam" id="PF00928">
    <property type="entry name" value="Adap_comp_sub"/>
    <property type="match status" value="1"/>
</dbReference>
<evidence type="ECO:0000256" key="3">
    <source>
        <dbReference type="ARBA" id="ARBA00022927"/>
    </source>
</evidence>
<dbReference type="PIRSF" id="PIRSF005992">
    <property type="entry name" value="Clathrin_mu"/>
    <property type="match status" value="1"/>
</dbReference>
<dbReference type="CDD" id="cd09253">
    <property type="entry name" value="AP-4_Mu4_Cterm"/>
    <property type="match status" value="1"/>
</dbReference>
<dbReference type="GO" id="GO:0031201">
    <property type="term" value="C:SNARE complex"/>
    <property type="evidence" value="ECO:0007669"/>
    <property type="project" value="UniProtKB-ARBA"/>
</dbReference>
<proteinExistence type="inferred from homology"/>
<dbReference type="InterPro" id="IPR001392">
    <property type="entry name" value="Clathrin_mu"/>
</dbReference>
<keyword evidence="2 5" id="KW-0813">Transport</keyword>
<dbReference type="SUPFAM" id="SSF49447">
    <property type="entry name" value="Second domain of Mu2 adaptin subunit (ap50) of ap2 adaptor"/>
    <property type="match status" value="1"/>
</dbReference>
<comment type="caution">
    <text evidence="7">The sequence shown here is derived from an EMBL/GenBank/DDBJ whole genome shotgun (WGS) entry which is preliminary data.</text>
</comment>
<dbReference type="Gene3D" id="2.60.40.1170">
    <property type="entry name" value="Mu homology domain, subdomain B"/>
    <property type="match status" value="2"/>
</dbReference>
<protein>
    <recommendedName>
        <fullName evidence="6">MHD domain-containing protein</fullName>
    </recommendedName>
</protein>
<dbReference type="GO" id="GO:0006886">
    <property type="term" value="P:intracellular protein transport"/>
    <property type="evidence" value="ECO:0007669"/>
    <property type="project" value="UniProtKB-UniRule"/>
</dbReference>
<dbReference type="PANTHER" id="PTHR10529">
    <property type="entry name" value="AP COMPLEX SUBUNIT MU"/>
    <property type="match status" value="1"/>
</dbReference>
<dbReference type="CDD" id="cd14838">
    <property type="entry name" value="AP4_Mu_N"/>
    <property type="match status" value="1"/>
</dbReference>
<dbReference type="FunFam" id="3.30.450.60:FF:000002">
    <property type="entry name" value="AP-2 complex subunit mu, putative"/>
    <property type="match status" value="1"/>
</dbReference>
<evidence type="ECO:0000256" key="5">
    <source>
        <dbReference type="PIRNR" id="PIRNR005992"/>
    </source>
</evidence>
<evidence type="ECO:0000256" key="1">
    <source>
        <dbReference type="ARBA" id="ARBA00004308"/>
    </source>
</evidence>
<keyword evidence="3 5" id="KW-0653">Protein transport</keyword>
<evidence type="ECO:0000313" key="7">
    <source>
        <dbReference type="EMBL" id="KAK5578152.1"/>
    </source>
</evidence>
<evidence type="ECO:0000256" key="2">
    <source>
        <dbReference type="ARBA" id="ARBA00022448"/>
    </source>
</evidence>
<reference evidence="7 8" key="1">
    <citation type="submission" date="2023-11" db="EMBL/GenBank/DDBJ databases">
        <title>Dfirmibasis_genome.</title>
        <authorList>
            <person name="Edelbroek B."/>
            <person name="Kjellin J."/>
            <person name="Jerlstrom-Hultqvist J."/>
            <person name="Soderbom F."/>
        </authorList>
    </citation>
    <scope>NUCLEOTIDE SEQUENCE [LARGE SCALE GENOMIC DNA]</scope>
    <source>
        <strain evidence="7 8">TNS-C-14</strain>
    </source>
</reference>
<dbReference type="PROSITE" id="PS51072">
    <property type="entry name" value="MHD"/>
    <property type="match status" value="1"/>
</dbReference>
<evidence type="ECO:0000256" key="4">
    <source>
        <dbReference type="ARBA" id="ARBA00023136"/>
    </source>
</evidence>
<dbReference type="InterPro" id="IPR050431">
    <property type="entry name" value="Adaptor_comp_med_subunit"/>
</dbReference>
<accession>A0AAN7YW61</accession>
<dbReference type="Proteomes" id="UP001344447">
    <property type="component" value="Unassembled WGS sequence"/>
</dbReference>
<keyword evidence="8" id="KW-1185">Reference proteome</keyword>
<organism evidence="7 8">
    <name type="scientific">Dictyostelium firmibasis</name>
    <dbReference type="NCBI Taxonomy" id="79012"/>
    <lineage>
        <taxon>Eukaryota</taxon>
        <taxon>Amoebozoa</taxon>
        <taxon>Evosea</taxon>
        <taxon>Eumycetozoa</taxon>
        <taxon>Dictyostelia</taxon>
        <taxon>Dictyosteliales</taxon>
        <taxon>Dictyosteliaceae</taxon>
        <taxon>Dictyostelium</taxon>
    </lineage>
</organism>
<dbReference type="PRINTS" id="PR00314">
    <property type="entry name" value="CLATHRINADPT"/>
</dbReference>
<dbReference type="InterPro" id="IPR036168">
    <property type="entry name" value="AP2_Mu_C_sf"/>
</dbReference>
<dbReference type="SUPFAM" id="SSF64356">
    <property type="entry name" value="SNARE-like"/>
    <property type="match status" value="1"/>
</dbReference>
<evidence type="ECO:0000313" key="8">
    <source>
        <dbReference type="Proteomes" id="UP001344447"/>
    </source>
</evidence>
<keyword evidence="4" id="KW-0472">Membrane</keyword>
<dbReference type="AlphaFoldDB" id="A0AAN7YW61"/>
<comment type="similarity">
    <text evidence="5">Belongs to the adaptor complexes medium subunit family.</text>
</comment>
<dbReference type="GO" id="GO:0016192">
    <property type="term" value="P:vesicle-mediated transport"/>
    <property type="evidence" value="ECO:0007669"/>
    <property type="project" value="InterPro"/>
</dbReference>
<sequence>MFSQFFILNNKGETIIFKDYRFDISKDSNEIFFKHVQSMKSEITPAFNIDGINYLYIKKREMYFVFTTRLLVSPSLGFELLNRASKIIQDYTASLTEEAIRLNFILIYELLDELMDYGVPQSTGTETLKAFVFTPPKQIKSKTLESDSIIDNFLKATNKISVPPKQGVKPIHSGSNSSGGSSLSTATVSKVVNNIVDSISGASTNLHSSSTSGEDGENEIYIDLCERLTVLYSSNGTILRNEITGKIQMKSYLRGNPVLSLGLSSEFTFKTIANRDELNENDNDNQQSSSIPTSNKTSFTVDDCSFHECAGSGFQANNVINFKPPQGDFTLLKYRISNNSYTPFLVKTNLESTVRNRFDLVVTIRSNFSNKVVPNFIFVSIPVPKSTKSLTHSLDYGSQNQKVEYKQSTQAGNLVFWSIKKLRGGMETILRIQIHVDGASSSSSTTTPNQPQIDMSSTLRKEIGPIGLEFSIPQFSCSTLQIKFLKMLGSNISPIRWIRYITDSKSFVSRINN</sequence>
<comment type="subcellular location">
    <subcellularLocation>
        <location evidence="1">Endomembrane system</location>
    </subcellularLocation>
</comment>
<dbReference type="InterPro" id="IPR028565">
    <property type="entry name" value="MHD"/>
</dbReference>
<dbReference type="Gene3D" id="3.30.450.60">
    <property type="match status" value="1"/>
</dbReference>
<dbReference type="InterPro" id="IPR011012">
    <property type="entry name" value="Longin-like_dom_sf"/>
</dbReference>
<gene>
    <name evidence="7" type="ORF">RB653_003105</name>
</gene>